<comment type="caution">
    <text evidence="1">The sequence shown here is derived from an EMBL/GenBank/DDBJ whole genome shotgun (WGS) entry which is preliminary data.</text>
</comment>
<proteinExistence type="predicted"/>
<gene>
    <name evidence="1" type="ORF">J2Z53_002216</name>
</gene>
<reference evidence="1 2" key="1">
    <citation type="submission" date="2021-03" db="EMBL/GenBank/DDBJ databases">
        <title>Genomic Encyclopedia of Type Strains, Phase IV (KMG-IV): sequencing the most valuable type-strain genomes for metagenomic binning, comparative biology and taxonomic classification.</title>
        <authorList>
            <person name="Goeker M."/>
        </authorList>
    </citation>
    <scope>NUCLEOTIDE SEQUENCE [LARGE SCALE GENOMIC DNA]</scope>
    <source>
        <strain evidence="1 2">DSM 3984</strain>
    </source>
</reference>
<dbReference type="EMBL" id="JAGGJZ010000008">
    <property type="protein sequence ID" value="MBP1890611.1"/>
    <property type="molecule type" value="Genomic_DNA"/>
</dbReference>
<dbReference type="RefSeq" id="WP_209797525.1">
    <property type="nucleotide sequence ID" value="NZ_JAGGJZ010000008.1"/>
</dbReference>
<name>A0ABS4F302_9CLOT</name>
<evidence type="ECO:0000313" key="2">
    <source>
        <dbReference type="Proteomes" id="UP000783390"/>
    </source>
</evidence>
<protein>
    <recommendedName>
        <fullName evidence="3">Alternate signal-mediated exported protein, CPF_0494 family</fullName>
    </recommendedName>
</protein>
<accession>A0ABS4F302</accession>
<evidence type="ECO:0000313" key="1">
    <source>
        <dbReference type="EMBL" id="MBP1890611.1"/>
    </source>
</evidence>
<dbReference type="Proteomes" id="UP000783390">
    <property type="component" value="Unassembled WGS sequence"/>
</dbReference>
<organism evidence="1 2">
    <name type="scientific">Clostridium moniliforme</name>
    <dbReference type="NCBI Taxonomy" id="39489"/>
    <lineage>
        <taxon>Bacteria</taxon>
        <taxon>Bacillati</taxon>
        <taxon>Bacillota</taxon>
        <taxon>Clostridia</taxon>
        <taxon>Eubacteriales</taxon>
        <taxon>Clostridiaceae</taxon>
        <taxon>Clostridium</taxon>
    </lineage>
</organism>
<sequence>MLKRTIKLKKKRKKIYIVSILALSILILGSTLGTYAWLTFTQNKANHLQTAYKTHENFDPTGWNKGVTVKKQVWVKNTGNLPIYVRVKIIPFWKDGKPFVITGKDGKPENTATLNLKKPSNWVHVGDFYYYKKPLAKKGEDGDTTDNLLESVTLSKDLPSDYNKDNFEIDVITESIQISPEYPKGSNPLKELWGIDKLPQSN</sequence>
<keyword evidence="2" id="KW-1185">Reference proteome</keyword>
<evidence type="ECO:0008006" key="3">
    <source>
        <dbReference type="Google" id="ProtNLM"/>
    </source>
</evidence>